<evidence type="ECO:0000313" key="2">
    <source>
        <dbReference type="EMBL" id="KAF2217892.1"/>
    </source>
</evidence>
<organism evidence="2 3">
    <name type="scientific">Cercospora zeae-maydis SCOH1-5</name>
    <dbReference type="NCBI Taxonomy" id="717836"/>
    <lineage>
        <taxon>Eukaryota</taxon>
        <taxon>Fungi</taxon>
        <taxon>Dikarya</taxon>
        <taxon>Ascomycota</taxon>
        <taxon>Pezizomycotina</taxon>
        <taxon>Dothideomycetes</taxon>
        <taxon>Dothideomycetidae</taxon>
        <taxon>Mycosphaerellales</taxon>
        <taxon>Mycosphaerellaceae</taxon>
        <taxon>Cercospora</taxon>
    </lineage>
</organism>
<feature type="region of interest" description="Disordered" evidence="1">
    <location>
        <begin position="1"/>
        <end position="41"/>
    </location>
</feature>
<accession>A0A6A6FWN8</accession>
<sequence>MPLELRKARAQPPVRRQVYLSDGGDKGHPRSGNSSPKHKDPILLPLVTRRILRARSTTLHSRLGRTRRTTANHICSSPMTCQDRPTRRLRENRIRTTSDRSDNLVLESFPLLNAAQSLLRTCGGSSEQYCSRWTTTHLDNRKFLVHPVARILMHSTGSAHHVRNGYARGSSLKPPARMYERTTAHSTPTNCIYE</sequence>
<dbReference type="EMBL" id="ML992662">
    <property type="protein sequence ID" value="KAF2217892.1"/>
    <property type="molecule type" value="Genomic_DNA"/>
</dbReference>
<keyword evidence="3" id="KW-1185">Reference proteome</keyword>
<name>A0A6A6FWN8_9PEZI</name>
<dbReference type="Proteomes" id="UP000799539">
    <property type="component" value="Unassembled WGS sequence"/>
</dbReference>
<dbReference type="AlphaFoldDB" id="A0A6A6FWN8"/>
<protein>
    <submittedName>
        <fullName evidence="2">Uncharacterized protein</fullName>
    </submittedName>
</protein>
<reference evidence="2" key="1">
    <citation type="journal article" date="2020" name="Stud. Mycol.">
        <title>101 Dothideomycetes genomes: a test case for predicting lifestyles and emergence of pathogens.</title>
        <authorList>
            <person name="Haridas S."/>
            <person name="Albert R."/>
            <person name="Binder M."/>
            <person name="Bloem J."/>
            <person name="Labutti K."/>
            <person name="Salamov A."/>
            <person name="Andreopoulos B."/>
            <person name="Baker S."/>
            <person name="Barry K."/>
            <person name="Bills G."/>
            <person name="Bluhm B."/>
            <person name="Cannon C."/>
            <person name="Castanera R."/>
            <person name="Culley D."/>
            <person name="Daum C."/>
            <person name="Ezra D."/>
            <person name="Gonzalez J."/>
            <person name="Henrissat B."/>
            <person name="Kuo A."/>
            <person name="Liang C."/>
            <person name="Lipzen A."/>
            <person name="Lutzoni F."/>
            <person name="Magnuson J."/>
            <person name="Mondo S."/>
            <person name="Nolan M."/>
            <person name="Ohm R."/>
            <person name="Pangilinan J."/>
            <person name="Park H.-J."/>
            <person name="Ramirez L."/>
            <person name="Alfaro M."/>
            <person name="Sun H."/>
            <person name="Tritt A."/>
            <person name="Yoshinaga Y."/>
            <person name="Zwiers L.-H."/>
            <person name="Turgeon B."/>
            <person name="Goodwin S."/>
            <person name="Spatafora J."/>
            <person name="Crous P."/>
            <person name="Grigoriev I."/>
        </authorList>
    </citation>
    <scope>NUCLEOTIDE SEQUENCE</scope>
    <source>
        <strain evidence="2">SCOH1-5</strain>
    </source>
</reference>
<proteinExistence type="predicted"/>
<gene>
    <name evidence="2" type="ORF">CERZMDRAFT_89635</name>
</gene>
<evidence type="ECO:0000313" key="3">
    <source>
        <dbReference type="Proteomes" id="UP000799539"/>
    </source>
</evidence>
<evidence type="ECO:0000256" key="1">
    <source>
        <dbReference type="SAM" id="MobiDB-lite"/>
    </source>
</evidence>